<reference evidence="2 3" key="1">
    <citation type="submission" date="2021-07" db="EMBL/GenBank/DDBJ databases">
        <authorList>
            <consortium name="Genoscope - CEA"/>
            <person name="William W."/>
        </authorList>
    </citation>
    <scope>NUCLEOTIDE SEQUENCE [LARGE SCALE GENOMIC DNA]</scope>
</reference>
<dbReference type="Gramene" id="A06p16360.2_BraZ1">
    <property type="protein sequence ID" value="A06p16360.2_BraZ1.CDS.1"/>
    <property type="gene ID" value="A06g16360.2_BraZ1"/>
</dbReference>
<evidence type="ECO:0000313" key="2">
    <source>
        <dbReference type="EMBL" id="CAG7869396.1"/>
    </source>
</evidence>
<feature type="region of interest" description="Disordered" evidence="1">
    <location>
        <begin position="1"/>
        <end position="24"/>
    </location>
</feature>
<evidence type="ECO:0000313" key="3">
    <source>
        <dbReference type="Proteomes" id="UP000694005"/>
    </source>
</evidence>
<accession>A0A8D9D543</accession>
<protein>
    <submittedName>
        <fullName evidence="2">Uncharacterized protein</fullName>
    </submittedName>
</protein>
<gene>
    <name evidence="2" type="ORF">BRAPAZ1V2_A06P16360.2</name>
</gene>
<sequence length="60" mass="7130">MQSEDKHQEQDQNHHPYPQPDSTRVIWKALQGLKLELIDQNGQFMMMPRRNSRKIIDSAL</sequence>
<proteinExistence type="predicted"/>
<dbReference type="AlphaFoldDB" id="A0A8D9D543"/>
<feature type="compositionally biased region" description="Basic and acidic residues" evidence="1">
    <location>
        <begin position="1"/>
        <end position="14"/>
    </location>
</feature>
<evidence type="ECO:0000256" key="1">
    <source>
        <dbReference type="SAM" id="MobiDB-lite"/>
    </source>
</evidence>
<organism evidence="2 3">
    <name type="scientific">Brassica campestris</name>
    <name type="common">Field mustard</name>
    <dbReference type="NCBI Taxonomy" id="3711"/>
    <lineage>
        <taxon>Eukaryota</taxon>
        <taxon>Viridiplantae</taxon>
        <taxon>Streptophyta</taxon>
        <taxon>Embryophyta</taxon>
        <taxon>Tracheophyta</taxon>
        <taxon>Spermatophyta</taxon>
        <taxon>Magnoliopsida</taxon>
        <taxon>eudicotyledons</taxon>
        <taxon>Gunneridae</taxon>
        <taxon>Pentapetalae</taxon>
        <taxon>rosids</taxon>
        <taxon>malvids</taxon>
        <taxon>Brassicales</taxon>
        <taxon>Brassicaceae</taxon>
        <taxon>Brassiceae</taxon>
        <taxon>Brassica</taxon>
    </lineage>
</organism>
<name>A0A8D9D543_BRACM</name>
<dbReference type="Proteomes" id="UP000694005">
    <property type="component" value="Chromosome A06"/>
</dbReference>
<dbReference type="EMBL" id="LS974622">
    <property type="protein sequence ID" value="CAG7869396.1"/>
    <property type="molecule type" value="Genomic_DNA"/>
</dbReference>